<dbReference type="EMBL" id="KZ819732">
    <property type="protein sequence ID" value="PWN53292.1"/>
    <property type="molecule type" value="Genomic_DNA"/>
</dbReference>
<dbReference type="Proteomes" id="UP000245626">
    <property type="component" value="Unassembled WGS sequence"/>
</dbReference>
<proteinExistence type="predicted"/>
<evidence type="ECO:0000313" key="2">
    <source>
        <dbReference type="Proteomes" id="UP000245626"/>
    </source>
</evidence>
<gene>
    <name evidence="1" type="ORF">IE53DRAFT_190343</name>
</gene>
<keyword evidence="2" id="KW-1185">Reference proteome</keyword>
<accession>A0ACD0P5K5</accession>
<protein>
    <submittedName>
        <fullName evidence="1">Uncharacterized protein</fullName>
    </submittedName>
</protein>
<sequence length="101" mass="11175">MRSKYHAGLTTQPRLKPVASPSYSSFIFLSYPFPPSPSPSPSPSPFFHFPSSSSILLHPPPYFLFILLLIAYRSLPTNSSQAIMYLDDERIGGPYLPGGVE</sequence>
<reference evidence="1 2" key="1">
    <citation type="journal article" date="2018" name="Mol. Biol. Evol.">
        <title>Broad Genomic Sampling Reveals a Smut Pathogenic Ancestry of the Fungal Clade Ustilaginomycotina.</title>
        <authorList>
            <person name="Kijpornyongpan T."/>
            <person name="Mondo S.J."/>
            <person name="Barry K."/>
            <person name="Sandor L."/>
            <person name="Lee J."/>
            <person name="Lipzen A."/>
            <person name="Pangilinan J."/>
            <person name="LaButti K."/>
            <person name="Hainaut M."/>
            <person name="Henrissat B."/>
            <person name="Grigoriev I.V."/>
            <person name="Spatafora J.W."/>
            <person name="Aime M.C."/>
        </authorList>
    </citation>
    <scope>NUCLEOTIDE SEQUENCE [LARGE SCALE GENOMIC DNA]</scope>
    <source>
        <strain evidence="1 2">SA 807</strain>
    </source>
</reference>
<name>A0ACD0P5K5_9BASI</name>
<evidence type="ECO:0000313" key="1">
    <source>
        <dbReference type="EMBL" id="PWN53292.1"/>
    </source>
</evidence>
<organism evidence="1 2">
    <name type="scientific">Violaceomyces palustris</name>
    <dbReference type="NCBI Taxonomy" id="1673888"/>
    <lineage>
        <taxon>Eukaryota</taxon>
        <taxon>Fungi</taxon>
        <taxon>Dikarya</taxon>
        <taxon>Basidiomycota</taxon>
        <taxon>Ustilaginomycotina</taxon>
        <taxon>Ustilaginomycetes</taxon>
        <taxon>Violaceomycetales</taxon>
        <taxon>Violaceomycetaceae</taxon>
        <taxon>Violaceomyces</taxon>
    </lineage>
</organism>